<name>A0A6M4GRZ0_9PROT</name>
<evidence type="ECO:0000313" key="2">
    <source>
        <dbReference type="EMBL" id="QJR09244.1"/>
    </source>
</evidence>
<evidence type="ECO:0000313" key="3">
    <source>
        <dbReference type="Proteomes" id="UP000501534"/>
    </source>
</evidence>
<keyword evidence="1" id="KW-0812">Transmembrane</keyword>
<proteinExistence type="predicted"/>
<organism evidence="2 3">
    <name type="scientific">Usitatibacter rugosus</name>
    <dbReference type="NCBI Taxonomy" id="2732067"/>
    <lineage>
        <taxon>Bacteria</taxon>
        <taxon>Pseudomonadati</taxon>
        <taxon>Pseudomonadota</taxon>
        <taxon>Betaproteobacteria</taxon>
        <taxon>Nitrosomonadales</taxon>
        <taxon>Usitatibacteraceae</taxon>
        <taxon>Usitatibacter</taxon>
    </lineage>
</organism>
<accession>A0A6M4GRZ0</accession>
<dbReference type="EMBL" id="CP053069">
    <property type="protein sequence ID" value="QJR09244.1"/>
    <property type="molecule type" value="Genomic_DNA"/>
</dbReference>
<dbReference type="RefSeq" id="WP_171088950.1">
    <property type="nucleotide sequence ID" value="NZ_CP053069.1"/>
</dbReference>
<reference evidence="2 3" key="1">
    <citation type="submission" date="2020-04" db="EMBL/GenBank/DDBJ databases">
        <title>Usitatibacter rugosus gen. nov., sp. nov. and Usitatibacter palustris sp. nov., novel members of Usitatibacteraceae fam. nov. within the order Nitrosomonadales isolated from soil.</title>
        <authorList>
            <person name="Huber K.J."/>
            <person name="Neumann-Schaal M."/>
            <person name="Geppert A."/>
            <person name="Luckner M."/>
            <person name="Wanner G."/>
            <person name="Overmann J."/>
        </authorList>
    </citation>
    <scope>NUCLEOTIDE SEQUENCE [LARGE SCALE GENOMIC DNA]</scope>
    <source>
        <strain evidence="2 3">0125_3</strain>
    </source>
</reference>
<keyword evidence="1" id="KW-1133">Transmembrane helix</keyword>
<sequence>MMNFAKSHRAALFLVFCLGAAVHWFVSAVLLESYFNPFSILSSWPWSWVVATAGESALWALSFKDSIVALKIIFSLGFALNAMILVWAGWYYSAGRPRRLAMQ</sequence>
<keyword evidence="3" id="KW-1185">Reference proteome</keyword>
<dbReference type="Proteomes" id="UP000501534">
    <property type="component" value="Chromosome"/>
</dbReference>
<dbReference type="AlphaFoldDB" id="A0A6M4GRZ0"/>
<evidence type="ECO:0000256" key="1">
    <source>
        <dbReference type="SAM" id="Phobius"/>
    </source>
</evidence>
<keyword evidence="1" id="KW-0472">Membrane</keyword>
<protein>
    <submittedName>
        <fullName evidence="2">Uncharacterized protein</fullName>
    </submittedName>
</protein>
<gene>
    <name evidence="2" type="ORF">DSM104443_00281</name>
</gene>
<dbReference type="KEGG" id="uru:DSM104443_00281"/>
<feature type="transmembrane region" description="Helical" evidence="1">
    <location>
        <begin position="68"/>
        <end position="92"/>
    </location>
</feature>